<reference evidence="3" key="1">
    <citation type="submission" date="2012-10" db="EMBL/GenBank/DDBJ databases">
        <title>The complete genome sequence of Streptomyces collinus Tu 365.</title>
        <authorList>
            <person name="Ruckert C."/>
            <person name="Szczepanowski R."/>
            <person name="Goesmann A."/>
            <person name="Pross E.K."/>
            <person name="Musiol E.M."/>
            <person name="Blin K."/>
            <person name="Wohlleben W."/>
            <person name="Puhler A."/>
            <person name="Weber T."/>
            <person name="Kalinowski J."/>
        </authorList>
    </citation>
    <scope>NUCLEOTIDE SEQUENCE [LARGE SCALE GENOMIC DNA]</scope>
    <source>
        <strain evidence="3">DSM 40733 / Tue 365</strain>
    </source>
</reference>
<dbReference type="SUPFAM" id="SSF52540">
    <property type="entry name" value="P-loop containing nucleoside triphosphate hydrolases"/>
    <property type="match status" value="1"/>
</dbReference>
<dbReference type="EMBL" id="CP006259">
    <property type="protein sequence ID" value="AGS71445.1"/>
    <property type="molecule type" value="Genomic_DNA"/>
</dbReference>
<proteinExistence type="predicted"/>
<accession>S5VUL8</accession>
<dbReference type="PATRIC" id="fig|1214242.5.peg.4744"/>
<dbReference type="GO" id="GO:0022857">
    <property type="term" value="F:transmembrane transporter activity"/>
    <property type="evidence" value="ECO:0007669"/>
    <property type="project" value="TreeGrafter"/>
</dbReference>
<dbReference type="KEGG" id="sci:B446_23165"/>
<dbReference type="AlphaFoldDB" id="S5VUL8"/>
<dbReference type="STRING" id="1214242.B446_23165"/>
<sequence length="78" mass="8616">MEGRFGRLTTRPRTLADEPTGNLDEGTRDEIMDVLERLGKEHGLTFVMVTHDSAIAKKAPRVAIIRKGKITVRENAGA</sequence>
<organism evidence="2 3">
    <name type="scientific">Streptomyces collinus (strain DSM 40733 / Tue 365)</name>
    <dbReference type="NCBI Taxonomy" id="1214242"/>
    <lineage>
        <taxon>Bacteria</taxon>
        <taxon>Bacillati</taxon>
        <taxon>Actinomycetota</taxon>
        <taxon>Actinomycetes</taxon>
        <taxon>Kitasatosporales</taxon>
        <taxon>Streptomycetaceae</taxon>
        <taxon>Streptomyces</taxon>
    </lineage>
</organism>
<dbReference type="InterPro" id="IPR015854">
    <property type="entry name" value="ABC_transpr_LolD-like"/>
</dbReference>
<dbReference type="HOGENOM" id="CLU_000604_1_21_11"/>
<dbReference type="Gene3D" id="3.40.50.300">
    <property type="entry name" value="P-loop containing nucleotide triphosphate hydrolases"/>
    <property type="match status" value="1"/>
</dbReference>
<keyword evidence="2" id="KW-0547">Nucleotide-binding</keyword>
<protein>
    <submittedName>
        <fullName evidence="2">ABC transporter ATP-binding protein</fullName>
    </submittedName>
</protein>
<dbReference type="GO" id="GO:0005886">
    <property type="term" value="C:plasma membrane"/>
    <property type="evidence" value="ECO:0007669"/>
    <property type="project" value="TreeGrafter"/>
</dbReference>
<dbReference type="PANTHER" id="PTHR24220:SF86">
    <property type="entry name" value="ABC TRANSPORTER ABCH.1"/>
    <property type="match status" value="1"/>
</dbReference>
<dbReference type="PANTHER" id="PTHR24220">
    <property type="entry name" value="IMPORT ATP-BINDING PROTEIN"/>
    <property type="match status" value="1"/>
</dbReference>
<reference evidence="2 3" key="2">
    <citation type="journal article" date="2013" name="J. Biotechnol.">
        <title>Complete genome sequence of the kirromycin producer Streptomyces collinus Tu 365 consisting of a linear chromosome and two linear plasmids.</title>
        <authorList>
            <person name="Ruckert C."/>
            <person name="Szczepanowski R."/>
            <person name="Albersmeier A."/>
            <person name="Goesmann A."/>
            <person name="Iftime D."/>
            <person name="Musiol E.M."/>
            <person name="Blin K."/>
            <person name="Wohlleben W."/>
            <person name="Puhler A."/>
            <person name="Kalinowski J."/>
            <person name="Weber T."/>
        </authorList>
    </citation>
    <scope>NUCLEOTIDE SEQUENCE [LARGE SCALE GENOMIC DNA]</scope>
    <source>
        <strain evidence="3">DSM 40733 / Tue 365</strain>
    </source>
</reference>
<feature type="region of interest" description="Disordered" evidence="1">
    <location>
        <begin position="1"/>
        <end position="26"/>
    </location>
</feature>
<gene>
    <name evidence="2" type="ORF">B446_23165</name>
</gene>
<keyword evidence="2" id="KW-0067">ATP-binding</keyword>
<dbReference type="Proteomes" id="UP000015423">
    <property type="component" value="Chromosome"/>
</dbReference>
<name>S5VUL8_STRC3</name>
<keyword evidence="3" id="KW-1185">Reference proteome</keyword>
<dbReference type="GO" id="GO:0005524">
    <property type="term" value="F:ATP binding"/>
    <property type="evidence" value="ECO:0007669"/>
    <property type="project" value="UniProtKB-KW"/>
</dbReference>
<dbReference type="eggNOG" id="COG1136">
    <property type="taxonomic scope" value="Bacteria"/>
</dbReference>
<evidence type="ECO:0000313" key="2">
    <source>
        <dbReference type="EMBL" id="AGS71445.1"/>
    </source>
</evidence>
<evidence type="ECO:0000313" key="3">
    <source>
        <dbReference type="Proteomes" id="UP000015423"/>
    </source>
</evidence>
<evidence type="ECO:0000256" key="1">
    <source>
        <dbReference type="SAM" id="MobiDB-lite"/>
    </source>
</evidence>
<dbReference type="InterPro" id="IPR027417">
    <property type="entry name" value="P-loop_NTPase"/>
</dbReference>